<reference evidence="1 2" key="1">
    <citation type="submission" date="2020-08" db="EMBL/GenBank/DDBJ databases">
        <title>Sequencing the genomes of 1000 actinobacteria strains.</title>
        <authorList>
            <person name="Klenk H.-P."/>
        </authorList>
    </citation>
    <scope>NUCLEOTIDE SEQUENCE [LARGE SCALE GENOMIC DNA]</scope>
    <source>
        <strain evidence="1 2">DSM 43675</strain>
    </source>
</reference>
<evidence type="ECO:0000313" key="2">
    <source>
        <dbReference type="Proteomes" id="UP000546324"/>
    </source>
</evidence>
<keyword evidence="2" id="KW-1185">Reference proteome</keyword>
<dbReference type="EMBL" id="JACHMQ010000001">
    <property type="protein sequence ID" value="MBB6395067.1"/>
    <property type="molecule type" value="Genomic_DNA"/>
</dbReference>
<sequence>MSVVPARGVPRPALRSGRWPLPGGRAAASSVRGIVQGALHVWGLGPAAASLTDRLAPLIQDAVARAGTRRGGSLVLRLELHEPVRLLLGEVLRPGGAPGAQADRGRNVAAVAVTYGRRPVRGDAGAWYAHVFVWPPVPGSAPSPGAPGGR</sequence>
<dbReference type="Proteomes" id="UP000546324">
    <property type="component" value="Unassembled WGS sequence"/>
</dbReference>
<protein>
    <submittedName>
        <fullName evidence="1">Uncharacterized protein</fullName>
    </submittedName>
</protein>
<gene>
    <name evidence="1" type="ORF">BKA00_001981</name>
</gene>
<comment type="caution">
    <text evidence="1">The sequence shown here is derived from an EMBL/GenBank/DDBJ whole genome shotgun (WGS) entry which is preliminary data.</text>
</comment>
<name>A0A7X0FWL9_9ACTN</name>
<dbReference type="RefSeq" id="WP_185024629.1">
    <property type="nucleotide sequence ID" value="NZ_JACHMQ010000001.1"/>
</dbReference>
<accession>A0A7X0FWL9</accession>
<organism evidence="1 2">
    <name type="scientific">Actinomadura coerulea</name>
    <dbReference type="NCBI Taxonomy" id="46159"/>
    <lineage>
        <taxon>Bacteria</taxon>
        <taxon>Bacillati</taxon>
        <taxon>Actinomycetota</taxon>
        <taxon>Actinomycetes</taxon>
        <taxon>Streptosporangiales</taxon>
        <taxon>Thermomonosporaceae</taxon>
        <taxon>Actinomadura</taxon>
    </lineage>
</organism>
<dbReference type="AlphaFoldDB" id="A0A7X0FWL9"/>
<proteinExistence type="predicted"/>
<evidence type="ECO:0000313" key="1">
    <source>
        <dbReference type="EMBL" id="MBB6395067.1"/>
    </source>
</evidence>